<protein>
    <recommendedName>
        <fullName evidence="3">BZIP domain-containing protein</fullName>
    </recommendedName>
</protein>
<evidence type="ECO:0000256" key="1">
    <source>
        <dbReference type="ARBA" id="ARBA00004123"/>
    </source>
</evidence>
<dbReference type="CDD" id="cd14688">
    <property type="entry name" value="bZIP_YAP"/>
    <property type="match status" value="1"/>
</dbReference>
<proteinExistence type="predicted"/>
<keyword evidence="2" id="KW-0539">Nucleus</keyword>
<dbReference type="GO" id="GO:0000976">
    <property type="term" value="F:transcription cis-regulatory region binding"/>
    <property type="evidence" value="ECO:0007669"/>
    <property type="project" value="InterPro"/>
</dbReference>
<dbReference type="Gene3D" id="1.20.5.170">
    <property type="match status" value="1"/>
</dbReference>
<dbReference type="Proteomes" id="UP001239795">
    <property type="component" value="Unassembled WGS sequence"/>
</dbReference>
<dbReference type="PANTHER" id="PTHR40621">
    <property type="entry name" value="TRANSCRIPTION FACTOR KAPC-RELATED"/>
    <property type="match status" value="1"/>
</dbReference>
<dbReference type="SMART" id="SM00338">
    <property type="entry name" value="BRLZ"/>
    <property type="match status" value="1"/>
</dbReference>
<dbReference type="InterPro" id="IPR050936">
    <property type="entry name" value="AP-1-like"/>
</dbReference>
<dbReference type="GO" id="GO:0090575">
    <property type="term" value="C:RNA polymerase II transcription regulator complex"/>
    <property type="evidence" value="ECO:0007669"/>
    <property type="project" value="TreeGrafter"/>
</dbReference>
<evidence type="ECO:0000259" key="3">
    <source>
        <dbReference type="SMART" id="SM00338"/>
    </source>
</evidence>
<dbReference type="GO" id="GO:0001228">
    <property type="term" value="F:DNA-binding transcription activator activity, RNA polymerase II-specific"/>
    <property type="evidence" value="ECO:0007669"/>
    <property type="project" value="TreeGrafter"/>
</dbReference>
<evidence type="ECO:0000256" key="2">
    <source>
        <dbReference type="ARBA" id="ARBA00023242"/>
    </source>
</evidence>
<dbReference type="InterPro" id="IPR046347">
    <property type="entry name" value="bZIP_sf"/>
</dbReference>
<gene>
    <name evidence="4" type="ORF">CMEL01_15018</name>
</gene>
<reference evidence="4 5" key="1">
    <citation type="submission" date="2016-10" db="EMBL/GenBank/DDBJ databases">
        <title>The genome sequence of Colletotrichum fioriniae PJ7.</title>
        <authorList>
            <person name="Baroncelli R."/>
        </authorList>
    </citation>
    <scope>NUCLEOTIDE SEQUENCE [LARGE SCALE GENOMIC DNA]</scope>
    <source>
        <strain evidence="4">Col 31</strain>
    </source>
</reference>
<accession>A0AAI9XRT3</accession>
<feature type="domain" description="BZIP" evidence="3">
    <location>
        <begin position="67"/>
        <end position="131"/>
    </location>
</feature>
<dbReference type="AlphaFoldDB" id="A0AAI9XRT3"/>
<dbReference type="InterPro" id="IPR004827">
    <property type="entry name" value="bZIP"/>
</dbReference>
<dbReference type="EMBL" id="MLGG01000011">
    <property type="protein sequence ID" value="KAK1461382.1"/>
    <property type="molecule type" value="Genomic_DNA"/>
</dbReference>
<evidence type="ECO:0000313" key="4">
    <source>
        <dbReference type="EMBL" id="KAK1461382.1"/>
    </source>
</evidence>
<comment type="subcellular location">
    <subcellularLocation>
        <location evidence="1">Nucleus</location>
    </subcellularLocation>
</comment>
<evidence type="ECO:0000313" key="5">
    <source>
        <dbReference type="Proteomes" id="UP001239795"/>
    </source>
</evidence>
<comment type="caution">
    <text evidence="4">The sequence shown here is derived from an EMBL/GenBank/DDBJ whole genome shotgun (WGS) entry which is preliminary data.</text>
</comment>
<name>A0AAI9XRT3_9PEZI</name>
<dbReference type="PANTHER" id="PTHR40621:SF6">
    <property type="entry name" value="AP-1-LIKE TRANSCRIPTION FACTOR YAP1-RELATED"/>
    <property type="match status" value="1"/>
</dbReference>
<keyword evidence="5" id="KW-1185">Reference proteome</keyword>
<sequence length="398" mass="44663">MHFESVGKLQSLLHNNNLNHEEQELQSGLYDTASPVRRSFETIPGSVLSICISMSSKIFRIFNPGEATKDPVEKRRAQLRSAQRSYRDRKDKYTKSLEQEVERARNREAELMIRCEQMYAALESLVEMLSRHGIGIPAAFVDNLTSKNDGGIHNLSHSRTGEFLAGLRATELLKTSEKESEDGRTVDKNPLQAELNTTAGIVANGLQTATDALSSHQYTEKQGIELPWLKTNRAVTMYDFDDNRMCEIDLIAAGMEFVLRLESPCLEHMHGDLKKPDDSTGHVLTVSARTISLYADQSRSNEKGHVGIPSYQDAPRDILERILALSPHVCFDGEMTPAQAWEYIRSQPHFGGIELRRLWALADRLMEGIKCHGFGAVIETQGFQALVYDALLLGTQFL</sequence>
<dbReference type="Gene3D" id="1.10.238.100">
    <property type="entry name" value="YAP1 redox domain. Chain B"/>
    <property type="match status" value="1"/>
</dbReference>
<organism evidence="4 5">
    <name type="scientific">Colletotrichum melonis</name>
    <dbReference type="NCBI Taxonomy" id="1209925"/>
    <lineage>
        <taxon>Eukaryota</taxon>
        <taxon>Fungi</taxon>
        <taxon>Dikarya</taxon>
        <taxon>Ascomycota</taxon>
        <taxon>Pezizomycotina</taxon>
        <taxon>Sordariomycetes</taxon>
        <taxon>Hypocreomycetidae</taxon>
        <taxon>Glomerellales</taxon>
        <taxon>Glomerellaceae</taxon>
        <taxon>Colletotrichum</taxon>
        <taxon>Colletotrichum acutatum species complex</taxon>
    </lineage>
</organism>
<dbReference type="SUPFAM" id="SSF57959">
    <property type="entry name" value="Leucine zipper domain"/>
    <property type="match status" value="1"/>
</dbReference>